<dbReference type="InterPro" id="IPR051681">
    <property type="entry name" value="Ser/Thr_Kinases-Pseudokinases"/>
</dbReference>
<dbReference type="Gene3D" id="3.30.200.20">
    <property type="entry name" value="Phosphorylase Kinase, domain 1"/>
    <property type="match status" value="1"/>
</dbReference>
<protein>
    <recommendedName>
        <fullName evidence="3">Protein kinase domain-containing protein</fullName>
    </recommendedName>
</protein>
<organism evidence="4 5">
    <name type="scientific">Monoraphidium neglectum</name>
    <dbReference type="NCBI Taxonomy" id="145388"/>
    <lineage>
        <taxon>Eukaryota</taxon>
        <taxon>Viridiplantae</taxon>
        <taxon>Chlorophyta</taxon>
        <taxon>core chlorophytes</taxon>
        <taxon>Chlorophyceae</taxon>
        <taxon>CS clade</taxon>
        <taxon>Sphaeropleales</taxon>
        <taxon>Selenastraceae</taxon>
        <taxon>Monoraphidium</taxon>
    </lineage>
</organism>
<evidence type="ECO:0000259" key="3">
    <source>
        <dbReference type="PROSITE" id="PS50011"/>
    </source>
</evidence>
<keyword evidence="1" id="KW-0067">ATP-binding</keyword>
<dbReference type="GO" id="GO:0005524">
    <property type="term" value="F:ATP binding"/>
    <property type="evidence" value="ECO:0007669"/>
    <property type="project" value="UniProtKB-UniRule"/>
</dbReference>
<dbReference type="STRING" id="145388.A0A0D2MD05"/>
<evidence type="ECO:0000256" key="2">
    <source>
        <dbReference type="SAM" id="MobiDB-lite"/>
    </source>
</evidence>
<dbReference type="InterPro" id="IPR000719">
    <property type="entry name" value="Prot_kinase_dom"/>
</dbReference>
<name>A0A0D2MD05_9CHLO</name>
<dbReference type="InterPro" id="IPR001245">
    <property type="entry name" value="Ser-Thr/Tyr_kinase_cat_dom"/>
</dbReference>
<feature type="region of interest" description="Disordered" evidence="2">
    <location>
        <begin position="205"/>
        <end position="276"/>
    </location>
</feature>
<dbReference type="KEGG" id="mng:MNEG_14863"/>
<reference evidence="4 5" key="1">
    <citation type="journal article" date="2013" name="BMC Genomics">
        <title>Reconstruction of the lipid metabolism for the microalga Monoraphidium neglectum from its genome sequence reveals characteristics suitable for biofuel production.</title>
        <authorList>
            <person name="Bogen C."/>
            <person name="Al-Dilaimi A."/>
            <person name="Albersmeier A."/>
            <person name="Wichmann J."/>
            <person name="Grundmann M."/>
            <person name="Rupp O."/>
            <person name="Lauersen K.J."/>
            <person name="Blifernez-Klassen O."/>
            <person name="Kalinowski J."/>
            <person name="Goesmann A."/>
            <person name="Mussgnug J.H."/>
            <person name="Kruse O."/>
        </authorList>
    </citation>
    <scope>NUCLEOTIDE SEQUENCE [LARGE SCALE GENOMIC DNA]</scope>
    <source>
        <strain evidence="4 5">SAG 48.87</strain>
    </source>
</reference>
<feature type="domain" description="Protein kinase" evidence="3">
    <location>
        <begin position="357"/>
        <end position="481"/>
    </location>
</feature>
<dbReference type="InterPro" id="IPR011009">
    <property type="entry name" value="Kinase-like_dom_sf"/>
</dbReference>
<proteinExistence type="predicted"/>
<dbReference type="PANTHER" id="PTHR44329">
    <property type="entry name" value="SERINE/THREONINE-PROTEIN KINASE TNNI3K-RELATED"/>
    <property type="match status" value="1"/>
</dbReference>
<dbReference type="OrthoDB" id="4062651at2759"/>
<sequence>MLFDDLTQSAAVRGHKRPAATSSFSGSFTLVQRIQAAGGLLRTNIPMKSTILRIALANKKQVLIPDVQKLINQLGAVNTDLFASRHVRPPTSVLLLPLRASGAGIYGALYCLSDVQTEFSEVSGYLKEVADLVGGGLMRCLLGELKQEYEDGGRRPGAAVAAFKLGAGDSARRRHLARLRTLCWSAHYLDARVPQAVQQLSEDGLMSPDRTEGSHSGPLGSGTQGGGASSGGAAPGGGGSSPSQAGQAGAQGPTGGNGAAGTPVHSGSGFVPAGAPRALAGHRSEVFELGSTVSTMGGSLISTGGSFSGGVANGRSFTARQMASSTGALVTGLTEKLNQRRLEAAMQDTEGGNLRDLQLTAQIGEGGFARVFRGLWRGQVVAVKVVASGEPGNERSVMKNAHEIAILSALSHPNILQAYTCLTDVLVRDVLATCIRLPNQQSRAELAGCLTAGGANGCGPSEDAGCHIEVRGAPQGGVRWR</sequence>
<dbReference type="EMBL" id="KK105044">
    <property type="protein sequence ID" value="KIY93100.1"/>
    <property type="molecule type" value="Genomic_DNA"/>
</dbReference>
<feature type="binding site" evidence="1">
    <location>
        <position position="384"/>
    </location>
    <ligand>
        <name>ATP</name>
        <dbReference type="ChEBI" id="CHEBI:30616"/>
    </ligand>
</feature>
<dbReference type="SUPFAM" id="SSF56112">
    <property type="entry name" value="Protein kinase-like (PK-like)"/>
    <property type="match status" value="1"/>
</dbReference>
<dbReference type="GO" id="GO:0004674">
    <property type="term" value="F:protein serine/threonine kinase activity"/>
    <property type="evidence" value="ECO:0007669"/>
    <property type="project" value="TreeGrafter"/>
</dbReference>
<dbReference type="PROSITE" id="PS00107">
    <property type="entry name" value="PROTEIN_KINASE_ATP"/>
    <property type="match status" value="1"/>
</dbReference>
<dbReference type="InterPro" id="IPR017441">
    <property type="entry name" value="Protein_kinase_ATP_BS"/>
</dbReference>
<dbReference type="RefSeq" id="XP_013892120.1">
    <property type="nucleotide sequence ID" value="XM_014036666.1"/>
</dbReference>
<evidence type="ECO:0000313" key="5">
    <source>
        <dbReference type="Proteomes" id="UP000054498"/>
    </source>
</evidence>
<accession>A0A0D2MD05</accession>
<feature type="compositionally biased region" description="Gly residues" evidence="2">
    <location>
        <begin position="219"/>
        <end position="240"/>
    </location>
</feature>
<dbReference type="PROSITE" id="PS50011">
    <property type="entry name" value="PROTEIN_KINASE_DOM"/>
    <property type="match status" value="1"/>
</dbReference>
<evidence type="ECO:0000256" key="1">
    <source>
        <dbReference type="PROSITE-ProRule" id="PRU10141"/>
    </source>
</evidence>
<keyword evidence="5" id="KW-1185">Reference proteome</keyword>
<dbReference type="Proteomes" id="UP000054498">
    <property type="component" value="Unassembled WGS sequence"/>
</dbReference>
<dbReference type="AlphaFoldDB" id="A0A0D2MD05"/>
<gene>
    <name evidence="4" type="ORF">MNEG_14863</name>
</gene>
<feature type="compositionally biased region" description="Low complexity" evidence="2">
    <location>
        <begin position="241"/>
        <end position="251"/>
    </location>
</feature>
<evidence type="ECO:0000313" key="4">
    <source>
        <dbReference type="EMBL" id="KIY93100.1"/>
    </source>
</evidence>
<keyword evidence="1" id="KW-0547">Nucleotide-binding</keyword>
<dbReference type="PANTHER" id="PTHR44329:SF214">
    <property type="entry name" value="PROTEIN KINASE DOMAIN-CONTAINING PROTEIN"/>
    <property type="match status" value="1"/>
</dbReference>
<dbReference type="Pfam" id="PF07714">
    <property type="entry name" value="PK_Tyr_Ser-Thr"/>
    <property type="match status" value="1"/>
</dbReference>
<dbReference type="GeneID" id="25732467"/>